<evidence type="ECO:0000313" key="3">
    <source>
        <dbReference type="Proteomes" id="UP000499080"/>
    </source>
</evidence>
<dbReference type="Pfam" id="PF20700">
    <property type="entry name" value="Mutator"/>
    <property type="match status" value="1"/>
</dbReference>
<sequence>MTSYISENGYDINTRLVYGMRCIGKGKCAALTLYAVMNLPPPPAKFEILNSSLCRTLSSACSKSMLRAIEGGVSRNDTARDLTVALDGTWQKKGSYIYKWYHHGHIIGYVLSYRF</sequence>
<name>A0A4Y2CAK6_ARAVE</name>
<dbReference type="AlphaFoldDB" id="A0A4Y2CAK6"/>
<dbReference type="InterPro" id="IPR049012">
    <property type="entry name" value="Mutator_transp_dom"/>
</dbReference>
<reference evidence="2 3" key="1">
    <citation type="journal article" date="2019" name="Sci. Rep.">
        <title>Orb-weaving spider Araneus ventricosus genome elucidates the spidroin gene catalogue.</title>
        <authorList>
            <person name="Kono N."/>
            <person name="Nakamura H."/>
            <person name="Ohtoshi R."/>
            <person name="Moran D.A.P."/>
            <person name="Shinohara A."/>
            <person name="Yoshida Y."/>
            <person name="Fujiwara M."/>
            <person name="Mori M."/>
            <person name="Tomita M."/>
            <person name="Arakawa K."/>
        </authorList>
    </citation>
    <scope>NUCLEOTIDE SEQUENCE [LARGE SCALE GENOMIC DNA]</scope>
</reference>
<evidence type="ECO:0000259" key="1">
    <source>
        <dbReference type="Pfam" id="PF20700"/>
    </source>
</evidence>
<protein>
    <recommendedName>
        <fullName evidence="1">Mutator-like transposase domain-containing protein</fullName>
    </recommendedName>
</protein>
<accession>A0A4Y2CAK6</accession>
<dbReference type="Proteomes" id="UP000499080">
    <property type="component" value="Unassembled WGS sequence"/>
</dbReference>
<keyword evidence="3" id="KW-1185">Reference proteome</keyword>
<gene>
    <name evidence="2" type="ORF">AVEN_136621_1</name>
</gene>
<dbReference type="EMBL" id="BGPR01000164">
    <property type="protein sequence ID" value="GBM01064.1"/>
    <property type="molecule type" value="Genomic_DNA"/>
</dbReference>
<feature type="domain" description="Mutator-like transposase" evidence="1">
    <location>
        <begin position="9"/>
        <end position="95"/>
    </location>
</feature>
<organism evidence="2 3">
    <name type="scientific">Araneus ventricosus</name>
    <name type="common">Orbweaver spider</name>
    <name type="synonym">Epeira ventricosa</name>
    <dbReference type="NCBI Taxonomy" id="182803"/>
    <lineage>
        <taxon>Eukaryota</taxon>
        <taxon>Metazoa</taxon>
        <taxon>Ecdysozoa</taxon>
        <taxon>Arthropoda</taxon>
        <taxon>Chelicerata</taxon>
        <taxon>Arachnida</taxon>
        <taxon>Araneae</taxon>
        <taxon>Araneomorphae</taxon>
        <taxon>Entelegynae</taxon>
        <taxon>Araneoidea</taxon>
        <taxon>Araneidae</taxon>
        <taxon>Araneus</taxon>
    </lineage>
</organism>
<proteinExistence type="predicted"/>
<evidence type="ECO:0000313" key="2">
    <source>
        <dbReference type="EMBL" id="GBM01064.1"/>
    </source>
</evidence>
<comment type="caution">
    <text evidence="2">The sequence shown here is derived from an EMBL/GenBank/DDBJ whole genome shotgun (WGS) entry which is preliminary data.</text>
</comment>